<proteinExistence type="predicted"/>
<feature type="compositionally biased region" description="Low complexity" evidence="2">
    <location>
        <begin position="269"/>
        <end position="290"/>
    </location>
</feature>
<dbReference type="InterPro" id="IPR053260">
    <property type="entry name" value="hnRNP"/>
</dbReference>
<keyword evidence="1" id="KW-0694">RNA-binding</keyword>
<feature type="compositionally biased region" description="Polar residues" evidence="2">
    <location>
        <begin position="727"/>
        <end position="746"/>
    </location>
</feature>
<name>A0A152A6S5_TIELA</name>
<feature type="compositionally biased region" description="Low complexity" evidence="2">
    <location>
        <begin position="660"/>
        <end position="693"/>
    </location>
</feature>
<dbReference type="EMBL" id="LODT01000006">
    <property type="protein sequence ID" value="KYR01777.1"/>
    <property type="molecule type" value="Genomic_DNA"/>
</dbReference>
<dbReference type="SUPFAM" id="SSF54928">
    <property type="entry name" value="RNA-binding domain, RBD"/>
    <property type="match status" value="2"/>
</dbReference>
<feature type="region of interest" description="Disordered" evidence="2">
    <location>
        <begin position="518"/>
        <end position="537"/>
    </location>
</feature>
<evidence type="ECO:0000313" key="4">
    <source>
        <dbReference type="EMBL" id="KYR01777.1"/>
    </source>
</evidence>
<evidence type="ECO:0000256" key="1">
    <source>
        <dbReference type="PROSITE-ProRule" id="PRU00176"/>
    </source>
</evidence>
<gene>
    <name evidence="4" type="ORF">DLAC_01789</name>
</gene>
<feature type="region of interest" description="Disordered" evidence="2">
    <location>
        <begin position="1"/>
        <end position="41"/>
    </location>
</feature>
<sequence length="781" mass="88155">MSIDISSHPPQQVNSDSSPTILSCSSNGQSSSQNSNDSEISTDLLSPIYNDIIGSNINSNISTPPTSPNINQNSQQITNSSKPSHCNNIQNPTNSIAGKIFVGGLPKSTSNEKLKKYFSDFAVVKESIIIKSNEKSVKSRGFGFVTFYDNDIIDQLLTMEHIIDQKKVEIRKAIPKEVMSDEIAVTIQPRQKLFVGGLPKHIYLDEFRNYFQRYGELLESNLLMERNGSAKGYGFITFKDNSINSIVLNDTHMIDGKKVDVRIADSKKASNNPNNPSKNNKNIYNDNDKNNQSSYIIKESESIEKPTLKKDLNEEWSNVPIANNSINDSQDLSKMERQVNTNIIEEDEIDNGQQESDGQDEEDTQIQEDIDENIQFSNHGSLSAGQSNTITSTSTFSQKLELKLNSNNSGGKKSYTLESAKPNRNSNRGNPPPTLQQHQQQQQTQHEYLEYPYEYHQVQPYYQQNGVMVVPYGSPYPVFYYQVPHQQQAPHPMSPYYQNIDQHSNIPISQHQSLLPHQLSMQSPPPHQYTPPQQYPHSNIKYYKGAIANQQPRHPNEMPIPIHYIAHPTNIQHQQHQQQQQHHQQQQQQQQQQPISYYPNPSQRGYPPFYTLANQQDTMGHYFGFQQTQPNLVQHAHGYTEQPSNQPIPRQGSLHPKYPKSSSLTSTKQQQQPHQISPQPQNKISQSQSISKPTFASVVASHHNKSITSLNTPDDKNINNNNNNRNHTPTSTDLVSNPNNNNSLQKPPTLKIKSSPPSIDSSPVSNNSPKPSPTDKNNSSN</sequence>
<reference evidence="4 5" key="1">
    <citation type="submission" date="2015-12" db="EMBL/GenBank/DDBJ databases">
        <title>Dictyostelia acquired genes for synthesis and detection of signals that induce cell-type specialization by lateral gene transfer from prokaryotes.</title>
        <authorList>
            <person name="Gloeckner G."/>
            <person name="Schaap P."/>
        </authorList>
    </citation>
    <scope>NUCLEOTIDE SEQUENCE [LARGE SCALE GENOMIC DNA]</scope>
    <source>
        <strain evidence="4 5">TK</strain>
    </source>
</reference>
<dbReference type="STRING" id="361077.A0A152A6S5"/>
<feature type="region of interest" description="Disordered" evidence="2">
    <location>
        <begin position="639"/>
        <end position="781"/>
    </location>
</feature>
<feature type="compositionally biased region" description="Polar residues" evidence="2">
    <location>
        <begin position="1"/>
        <end position="22"/>
    </location>
</feature>
<keyword evidence="5" id="KW-1185">Reference proteome</keyword>
<dbReference type="SMART" id="SM00360">
    <property type="entry name" value="RRM"/>
    <property type="match status" value="2"/>
</dbReference>
<dbReference type="PROSITE" id="PS50102">
    <property type="entry name" value="RRM"/>
    <property type="match status" value="2"/>
</dbReference>
<evidence type="ECO:0000256" key="2">
    <source>
        <dbReference type="SAM" id="MobiDB-lite"/>
    </source>
</evidence>
<comment type="caution">
    <text evidence="4">The sequence shown here is derived from an EMBL/GenBank/DDBJ whole genome shotgun (WGS) entry which is preliminary data.</text>
</comment>
<dbReference type="InParanoid" id="A0A152A6S5"/>
<feature type="region of interest" description="Disordered" evidence="2">
    <location>
        <begin position="59"/>
        <end position="84"/>
    </location>
</feature>
<feature type="region of interest" description="Disordered" evidence="2">
    <location>
        <begin position="265"/>
        <end position="290"/>
    </location>
</feature>
<feature type="region of interest" description="Disordered" evidence="2">
    <location>
        <begin position="344"/>
        <end position="364"/>
    </location>
</feature>
<dbReference type="InterPro" id="IPR000504">
    <property type="entry name" value="RRM_dom"/>
</dbReference>
<feature type="domain" description="RRM" evidence="3">
    <location>
        <begin position="98"/>
        <end position="175"/>
    </location>
</feature>
<protein>
    <submittedName>
        <fullName evidence="4">RNA-binding region RNP-1 domain-containing protein</fullName>
    </submittedName>
</protein>
<dbReference type="Gene3D" id="3.30.70.330">
    <property type="match status" value="2"/>
</dbReference>
<feature type="compositionally biased region" description="Low complexity" evidence="2">
    <location>
        <begin position="59"/>
        <end position="81"/>
    </location>
</feature>
<feature type="compositionally biased region" description="Low complexity" evidence="2">
    <location>
        <begin position="422"/>
        <end position="445"/>
    </location>
</feature>
<feature type="domain" description="RRM" evidence="3">
    <location>
        <begin position="191"/>
        <end position="266"/>
    </location>
</feature>
<dbReference type="Proteomes" id="UP000076078">
    <property type="component" value="Unassembled WGS sequence"/>
</dbReference>
<dbReference type="PANTHER" id="PTHR48035:SF2">
    <property type="entry name" value="RNA-BINDING REGION RNP-1 DOMAIN-CONTAINING PROTEIN"/>
    <property type="match status" value="1"/>
</dbReference>
<feature type="compositionally biased region" description="Low complexity" evidence="2">
    <location>
        <begin position="572"/>
        <end position="593"/>
    </location>
</feature>
<dbReference type="InterPro" id="IPR035979">
    <property type="entry name" value="RBD_domain_sf"/>
</dbReference>
<dbReference type="Pfam" id="PF00076">
    <property type="entry name" value="RRM_1"/>
    <property type="match status" value="2"/>
</dbReference>
<organism evidence="4 5">
    <name type="scientific">Tieghemostelium lacteum</name>
    <name type="common">Slime mold</name>
    <name type="synonym">Dictyostelium lacteum</name>
    <dbReference type="NCBI Taxonomy" id="361077"/>
    <lineage>
        <taxon>Eukaryota</taxon>
        <taxon>Amoebozoa</taxon>
        <taxon>Evosea</taxon>
        <taxon>Eumycetozoa</taxon>
        <taxon>Dictyostelia</taxon>
        <taxon>Dictyosteliales</taxon>
        <taxon>Raperosteliaceae</taxon>
        <taxon>Tieghemostelium</taxon>
    </lineage>
</organism>
<feature type="region of interest" description="Disordered" evidence="2">
    <location>
        <begin position="571"/>
        <end position="611"/>
    </location>
</feature>
<dbReference type="OrthoDB" id="1875751at2759"/>
<feature type="region of interest" description="Disordered" evidence="2">
    <location>
        <begin position="403"/>
        <end position="445"/>
    </location>
</feature>
<dbReference type="PANTHER" id="PTHR48035">
    <property type="entry name" value="HETEROGENEOUS NUCLEAR RIBONUCLEOPROTEIN 1"/>
    <property type="match status" value="1"/>
</dbReference>
<evidence type="ECO:0000259" key="3">
    <source>
        <dbReference type="PROSITE" id="PS50102"/>
    </source>
</evidence>
<dbReference type="GO" id="GO:0003723">
    <property type="term" value="F:RNA binding"/>
    <property type="evidence" value="ECO:0007669"/>
    <property type="project" value="UniProtKB-UniRule"/>
</dbReference>
<accession>A0A152A6S5</accession>
<evidence type="ECO:0000313" key="5">
    <source>
        <dbReference type="Proteomes" id="UP000076078"/>
    </source>
</evidence>
<dbReference type="AlphaFoldDB" id="A0A152A6S5"/>
<dbReference type="InterPro" id="IPR012677">
    <property type="entry name" value="Nucleotide-bd_a/b_plait_sf"/>
</dbReference>
<feature type="compositionally biased region" description="Low complexity" evidence="2">
    <location>
        <begin position="23"/>
        <end position="41"/>
    </location>
</feature>
<feature type="compositionally biased region" description="Low complexity" evidence="2">
    <location>
        <begin position="754"/>
        <end position="769"/>
    </location>
</feature>